<name>A0A0C3AAD3_9AGAM</name>
<dbReference type="HOGENOM" id="CLU_2591206_0_0_1"/>
<protein>
    <submittedName>
        <fullName evidence="1">Uncharacterized protein</fullName>
    </submittedName>
</protein>
<accession>A0A0C3AAD3</accession>
<reference evidence="2" key="2">
    <citation type="submission" date="2015-01" db="EMBL/GenBank/DDBJ databases">
        <title>Evolutionary Origins and Diversification of the Mycorrhizal Mutualists.</title>
        <authorList>
            <consortium name="DOE Joint Genome Institute"/>
            <consortium name="Mycorrhizal Genomics Consortium"/>
            <person name="Kohler A."/>
            <person name="Kuo A."/>
            <person name="Nagy L.G."/>
            <person name="Floudas D."/>
            <person name="Copeland A."/>
            <person name="Barry K.W."/>
            <person name="Cichocki N."/>
            <person name="Veneault-Fourrey C."/>
            <person name="LaButti K."/>
            <person name="Lindquist E.A."/>
            <person name="Lipzen A."/>
            <person name="Lundell T."/>
            <person name="Morin E."/>
            <person name="Murat C."/>
            <person name="Riley R."/>
            <person name="Ohm R."/>
            <person name="Sun H."/>
            <person name="Tunlid A."/>
            <person name="Henrissat B."/>
            <person name="Grigoriev I.V."/>
            <person name="Hibbett D.S."/>
            <person name="Martin F."/>
        </authorList>
    </citation>
    <scope>NUCLEOTIDE SEQUENCE [LARGE SCALE GENOMIC DNA]</scope>
    <source>
        <strain evidence="2">Foug A</strain>
    </source>
</reference>
<dbReference type="InParanoid" id="A0A0C3AAD3"/>
<keyword evidence="2" id="KW-1185">Reference proteome</keyword>
<reference evidence="1 2" key="1">
    <citation type="submission" date="2014-04" db="EMBL/GenBank/DDBJ databases">
        <authorList>
            <consortium name="DOE Joint Genome Institute"/>
            <person name="Kuo A."/>
            <person name="Kohler A."/>
            <person name="Nagy L.G."/>
            <person name="Floudas D."/>
            <person name="Copeland A."/>
            <person name="Barry K.W."/>
            <person name="Cichocki N."/>
            <person name="Veneault-Fourrey C."/>
            <person name="LaButti K."/>
            <person name="Lindquist E.A."/>
            <person name="Lipzen A."/>
            <person name="Lundell T."/>
            <person name="Morin E."/>
            <person name="Murat C."/>
            <person name="Sun H."/>
            <person name="Tunlid A."/>
            <person name="Henrissat B."/>
            <person name="Grigoriev I.V."/>
            <person name="Hibbett D.S."/>
            <person name="Martin F."/>
            <person name="Nordberg H.P."/>
            <person name="Cantor M.N."/>
            <person name="Hua S.X."/>
        </authorList>
    </citation>
    <scope>NUCLEOTIDE SEQUENCE [LARGE SCALE GENOMIC DNA]</scope>
    <source>
        <strain evidence="1 2">Foug A</strain>
    </source>
</reference>
<proteinExistence type="predicted"/>
<organism evidence="1 2">
    <name type="scientific">Scleroderma citrinum Foug A</name>
    <dbReference type="NCBI Taxonomy" id="1036808"/>
    <lineage>
        <taxon>Eukaryota</taxon>
        <taxon>Fungi</taxon>
        <taxon>Dikarya</taxon>
        <taxon>Basidiomycota</taxon>
        <taxon>Agaricomycotina</taxon>
        <taxon>Agaricomycetes</taxon>
        <taxon>Agaricomycetidae</taxon>
        <taxon>Boletales</taxon>
        <taxon>Sclerodermatineae</taxon>
        <taxon>Sclerodermataceae</taxon>
        <taxon>Scleroderma</taxon>
    </lineage>
</organism>
<sequence length="80" mass="8949">MLRSGFDDRSSYYHVLSSVICFLPQLMYVCLDPASRYVPCKSFPGITSRFTPIGAYPCGHGYTALADMNLVVLVLQDSRH</sequence>
<evidence type="ECO:0000313" key="1">
    <source>
        <dbReference type="EMBL" id="KIM61867.1"/>
    </source>
</evidence>
<dbReference type="EMBL" id="KN822047">
    <property type="protein sequence ID" value="KIM61867.1"/>
    <property type="molecule type" value="Genomic_DNA"/>
</dbReference>
<dbReference type="Proteomes" id="UP000053989">
    <property type="component" value="Unassembled WGS sequence"/>
</dbReference>
<gene>
    <name evidence="1" type="ORF">SCLCIDRAFT_859796</name>
</gene>
<evidence type="ECO:0000313" key="2">
    <source>
        <dbReference type="Proteomes" id="UP000053989"/>
    </source>
</evidence>
<dbReference type="AlphaFoldDB" id="A0A0C3AAD3"/>